<proteinExistence type="predicted"/>
<organism evidence="1">
    <name type="scientific">Eucalyptus grandis</name>
    <name type="common">Flooded gum</name>
    <dbReference type="NCBI Taxonomy" id="71139"/>
    <lineage>
        <taxon>Eukaryota</taxon>
        <taxon>Viridiplantae</taxon>
        <taxon>Streptophyta</taxon>
        <taxon>Embryophyta</taxon>
        <taxon>Tracheophyta</taxon>
        <taxon>Spermatophyta</taxon>
        <taxon>Magnoliopsida</taxon>
        <taxon>eudicotyledons</taxon>
        <taxon>Gunneridae</taxon>
        <taxon>Pentapetalae</taxon>
        <taxon>rosids</taxon>
        <taxon>malvids</taxon>
        <taxon>Myrtales</taxon>
        <taxon>Myrtaceae</taxon>
        <taxon>Myrtoideae</taxon>
        <taxon>Eucalypteae</taxon>
        <taxon>Eucalyptus</taxon>
    </lineage>
</organism>
<sequence>MKSCLSRKIPAHRWARYLWTLLSIQGIDAFLWLYHPTQARVSVLLLIGRFKCKDMHEEDMIMASLICIVDFGCQKLLVCK</sequence>
<dbReference type="AlphaFoldDB" id="A0A059CTT3"/>
<dbReference type="InParanoid" id="A0A059CTT3"/>
<gene>
    <name evidence="1" type="ORF">EUGRSUZ_C03230</name>
</gene>
<dbReference type="EMBL" id="KK198755">
    <property type="protein sequence ID" value="KCW81873.1"/>
    <property type="molecule type" value="Genomic_DNA"/>
</dbReference>
<evidence type="ECO:0000313" key="1">
    <source>
        <dbReference type="EMBL" id="KCW81873.1"/>
    </source>
</evidence>
<reference evidence="1" key="1">
    <citation type="submission" date="2013-07" db="EMBL/GenBank/DDBJ databases">
        <title>The genome of Eucalyptus grandis.</title>
        <authorList>
            <person name="Schmutz J."/>
            <person name="Hayes R."/>
            <person name="Myburg A."/>
            <person name="Tuskan G."/>
            <person name="Grattapaglia D."/>
            <person name="Rokhsar D.S."/>
        </authorList>
    </citation>
    <scope>NUCLEOTIDE SEQUENCE</scope>
    <source>
        <tissue evidence="1">Leaf extractions</tissue>
    </source>
</reference>
<name>A0A059CTT3_EUCGR</name>
<accession>A0A059CTT3</accession>
<protein>
    <submittedName>
        <fullName evidence="1">Uncharacterized protein</fullName>
    </submittedName>
</protein>
<dbReference type="Gramene" id="KCW81873">
    <property type="protein sequence ID" value="KCW81873"/>
    <property type="gene ID" value="EUGRSUZ_C03230"/>
</dbReference>